<name>A0ACC1A1W8_9ROSI</name>
<proteinExistence type="predicted"/>
<gene>
    <name evidence="1" type="ORF">Patl1_11029</name>
</gene>
<evidence type="ECO:0000313" key="2">
    <source>
        <dbReference type="Proteomes" id="UP001164250"/>
    </source>
</evidence>
<evidence type="ECO:0000313" key="1">
    <source>
        <dbReference type="EMBL" id="KAJ0081485.1"/>
    </source>
</evidence>
<keyword evidence="2" id="KW-1185">Reference proteome</keyword>
<comment type="caution">
    <text evidence="1">The sequence shown here is derived from an EMBL/GenBank/DDBJ whole genome shotgun (WGS) entry which is preliminary data.</text>
</comment>
<reference evidence="2" key="1">
    <citation type="journal article" date="2023" name="G3 (Bethesda)">
        <title>Genome assembly and association tests identify interacting loci associated with vigor, precocity, and sex in interspecific pistachio rootstocks.</title>
        <authorList>
            <person name="Palmer W."/>
            <person name="Jacygrad E."/>
            <person name="Sagayaradj S."/>
            <person name="Cavanaugh K."/>
            <person name="Han R."/>
            <person name="Bertier L."/>
            <person name="Beede B."/>
            <person name="Kafkas S."/>
            <person name="Golino D."/>
            <person name="Preece J."/>
            <person name="Michelmore R."/>
        </authorList>
    </citation>
    <scope>NUCLEOTIDE SEQUENCE [LARGE SCALE GENOMIC DNA]</scope>
</reference>
<sequence>MKPFMIFGFLFLLSFLLRFSSAADPTYVYHFCSNTTTFSINGTYQSNLNLLLSSLPSNANSSNGFFNGFYNTTLGQGPNKYQFYNETLTAAPAPTPVILSPPPPGSATGPQGKIRISSSIIIAIVVPTAVAVVALFISGYCVLSRKAKKKYNVIPEDNDGSVASECI</sequence>
<dbReference type="Proteomes" id="UP001164250">
    <property type="component" value="Chromosome 12"/>
</dbReference>
<dbReference type="EMBL" id="CM047908">
    <property type="protein sequence ID" value="KAJ0081485.1"/>
    <property type="molecule type" value="Genomic_DNA"/>
</dbReference>
<accession>A0ACC1A1W8</accession>
<protein>
    <submittedName>
        <fullName evidence="1">Uncharacterized protein</fullName>
    </submittedName>
</protein>
<organism evidence="1 2">
    <name type="scientific">Pistacia atlantica</name>
    <dbReference type="NCBI Taxonomy" id="434234"/>
    <lineage>
        <taxon>Eukaryota</taxon>
        <taxon>Viridiplantae</taxon>
        <taxon>Streptophyta</taxon>
        <taxon>Embryophyta</taxon>
        <taxon>Tracheophyta</taxon>
        <taxon>Spermatophyta</taxon>
        <taxon>Magnoliopsida</taxon>
        <taxon>eudicotyledons</taxon>
        <taxon>Gunneridae</taxon>
        <taxon>Pentapetalae</taxon>
        <taxon>rosids</taxon>
        <taxon>malvids</taxon>
        <taxon>Sapindales</taxon>
        <taxon>Anacardiaceae</taxon>
        <taxon>Pistacia</taxon>
    </lineage>
</organism>